<evidence type="ECO:0000313" key="2">
    <source>
        <dbReference type="Proteomes" id="UP000243542"/>
    </source>
</evidence>
<dbReference type="Proteomes" id="UP000243542">
    <property type="component" value="Unassembled WGS sequence"/>
</dbReference>
<gene>
    <name evidence="1" type="ORF">ATK36_5197</name>
</gene>
<accession>A0A2A9FFR0</accession>
<reference evidence="1 2" key="1">
    <citation type="submission" date="2017-10" db="EMBL/GenBank/DDBJ databases">
        <title>Sequencing the genomes of 1000 actinobacteria strains.</title>
        <authorList>
            <person name="Klenk H.-P."/>
        </authorList>
    </citation>
    <scope>NUCLEOTIDE SEQUENCE [LARGE SCALE GENOMIC DNA]</scope>
    <source>
        <strain evidence="1 2">DSM 46092</strain>
    </source>
</reference>
<name>A0A2A9FFR0_9PSEU</name>
<dbReference type="AlphaFoldDB" id="A0A2A9FFR0"/>
<dbReference type="RefSeq" id="WP_098513817.1">
    <property type="nucleotide sequence ID" value="NZ_JBIAKZ010000029.1"/>
</dbReference>
<sequence>MTSANVAHPVFEPILAELSEHHRDEVLAAFAAVEHSAHPVPEVQMLALRDATLRRDLQRLLHPVGRTLVPVGGAHWTSGYRDDIAAELTAAGWNALPVIDRAVLVLVLIHSVAIPRSQGILSGDSWISAQPTPADELLRHARLGKGDIRAALQRLRAAGLVQLAPTRGRGSVGGAAYVPGSQLHRLTPVARRALQQELILAAAPHSPLAAAIRARRAHPRGEQ</sequence>
<protein>
    <recommendedName>
        <fullName evidence="3">DprA winged helix domain-containing protein</fullName>
    </recommendedName>
</protein>
<evidence type="ECO:0008006" key="3">
    <source>
        <dbReference type="Google" id="ProtNLM"/>
    </source>
</evidence>
<keyword evidence="2" id="KW-1185">Reference proteome</keyword>
<evidence type="ECO:0000313" key="1">
    <source>
        <dbReference type="EMBL" id="PFG49998.1"/>
    </source>
</evidence>
<organism evidence="1 2">
    <name type="scientific">Amycolatopsis sulphurea</name>
    <dbReference type="NCBI Taxonomy" id="76022"/>
    <lineage>
        <taxon>Bacteria</taxon>
        <taxon>Bacillati</taxon>
        <taxon>Actinomycetota</taxon>
        <taxon>Actinomycetes</taxon>
        <taxon>Pseudonocardiales</taxon>
        <taxon>Pseudonocardiaceae</taxon>
        <taxon>Amycolatopsis</taxon>
    </lineage>
</organism>
<proteinExistence type="predicted"/>
<dbReference type="EMBL" id="PDJK01000002">
    <property type="protein sequence ID" value="PFG49998.1"/>
    <property type="molecule type" value="Genomic_DNA"/>
</dbReference>
<comment type="caution">
    <text evidence="1">The sequence shown here is derived from an EMBL/GenBank/DDBJ whole genome shotgun (WGS) entry which is preliminary data.</text>
</comment>